<dbReference type="EMBL" id="BAAAQK010000023">
    <property type="protein sequence ID" value="GAA1868622.1"/>
    <property type="molecule type" value="Genomic_DNA"/>
</dbReference>
<dbReference type="InterPro" id="IPR036259">
    <property type="entry name" value="MFS_trans_sf"/>
</dbReference>
<comment type="caution">
    <text evidence="9">The sequence shown here is derived from an EMBL/GenBank/DDBJ whole genome shotgun (WGS) entry which is preliminary data.</text>
</comment>
<feature type="transmembrane region" description="Helical" evidence="7">
    <location>
        <begin position="53"/>
        <end position="71"/>
    </location>
</feature>
<dbReference type="PROSITE" id="PS00216">
    <property type="entry name" value="SUGAR_TRANSPORT_1"/>
    <property type="match status" value="1"/>
</dbReference>
<feature type="transmembrane region" description="Helical" evidence="7">
    <location>
        <begin position="269"/>
        <end position="294"/>
    </location>
</feature>
<dbReference type="Gene3D" id="1.20.1720.10">
    <property type="entry name" value="Multidrug resistance protein D"/>
    <property type="match status" value="1"/>
</dbReference>
<dbReference type="PROSITE" id="PS50850">
    <property type="entry name" value="MFS"/>
    <property type="match status" value="1"/>
</dbReference>
<dbReference type="SUPFAM" id="SSF103473">
    <property type="entry name" value="MFS general substrate transporter"/>
    <property type="match status" value="1"/>
</dbReference>
<feature type="region of interest" description="Disordered" evidence="6">
    <location>
        <begin position="473"/>
        <end position="493"/>
    </location>
</feature>
<dbReference type="PANTHER" id="PTHR42718:SF9">
    <property type="entry name" value="MAJOR FACILITATOR SUPERFAMILY MULTIDRUG TRANSPORTER MFSC"/>
    <property type="match status" value="1"/>
</dbReference>
<evidence type="ECO:0000256" key="7">
    <source>
        <dbReference type="SAM" id="Phobius"/>
    </source>
</evidence>
<feature type="transmembrane region" description="Helical" evidence="7">
    <location>
        <begin position="444"/>
        <end position="463"/>
    </location>
</feature>
<feature type="transmembrane region" description="Helical" evidence="7">
    <location>
        <begin position="314"/>
        <end position="333"/>
    </location>
</feature>
<evidence type="ECO:0000256" key="4">
    <source>
        <dbReference type="ARBA" id="ARBA00022989"/>
    </source>
</evidence>
<dbReference type="InterPro" id="IPR005829">
    <property type="entry name" value="Sugar_transporter_CS"/>
</dbReference>
<dbReference type="InterPro" id="IPR020846">
    <property type="entry name" value="MFS_dom"/>
</dbReference>
<feature type="transmembrane region" description="Helical" evidence="7">
    <location>
        <begin position="340"/>
        <end position="359"/>
    </location>
</feature>
<gene>
    <name evidence="9" type="ORF">GCM10009836_56410</name>
</gene>
<dbReference type="CDD" id="cd17504">
    <property type="entry name" value="MFS_MMR_MDR_like"/>
    <property type="match status" value="1"/>
</dbReference>
<feature type="transmembrane region" description="Helical" evidence="7">
    <location>
        <begin position="170"/>
        <end position="189"/>
    </location>
</feature>
<feature type="compositionally biased region" description="Low complexity" evidence="6">
    <location>
        <begin position="473"/>
        <end position="484"/>
    </location>
</feature>
<feature type="domain" description="Major facilitator superfamily (MFS) profile" evidence="8">
    <location>
        <begin position="17"/>
        <end position="467"/>
    </location>
</feature>
<proteinExistence type="predicted"/>
<evidence type="ECO:0000256" key="2">
    <source>
        <dbReference type="ARBA" id="ARBA00022448"/>
    </source>
</evidence>
<evidence type="ECO:0000256" key="5">
    <source>
        <dbReference type="ARBA" id="ARBA00023136"/>
    </source>
</evidence>
<evidence type="ECO:0000313" key="10">
    <source>
        <dbReference type="Proteomes" id="UP001500449"/>
    </source>
</evidence>
<dbReference type="InterPro" id="IPR011701">
    <property type="entry name" value="MFS"/>
</dbReference>
<dbReference type="Gene3D" id="1.20.1250.20">
    <property type="entry name" value="MFS general substrate transporter like domains"/>
    <property type="match status" value="1"/>
</dbReference>
<evidence type="ECO:0000256" key="6">
    <source>
        <dbReference type="SAM" id="MobiDB-lite"/>
    </source>
</evidence>
<feature type="transmembrane region" description="Helical" evidence="7">
    <location>
        <begin position="139"/>
        <end position="158"/>
    </location>
</feature>
<dbReference type="PRINTS" id="PR01036">
    <property type="entry name" value="TCRTETB"/>
</dbReference>
<keyword evidence="5 7" id="KW-0472">Membrane</keyword>
<name>A0ABN2NGS9_9PSEU</name>
<dbReference type="PANTHER" id="PTHR42718">
    <property type="entry name" value="MAJOR FACILITATOR SUPERFAMILY MULTIDRUG TRANSPORTER MFSC"/>
    <property type="match status" value="1"/>
</dbReference>
<protein>
    <submittedName>
        <fullName evidence="9">MFS transporter</fullName>
    </submittedName>
</protein>
<dbReference type="RefSeq" id="WP_344423607.1">
    <property type="nucleotide sequence ID" value="NZ_BAAAQK010000023.1"/>
</dbReference>
<comment type="subcellular location">
    <subcellularLocation>
        <location evidence="1">Cell membrane</location>
        <topology evidence="1">Multi-pass membrane protein</topology>
    </subcellularLocation>
</comment>
<feature type="transmembrane region" description="Helical" evidence="7">
    <location>
        <begin position="226"/>
        <end position="248"/>
    </location>
</feature>
<evidence type="ECO:0000256" key="3">
    <source>
        <dbReference type="ARBA" id="ARBA00022692"/>
    </source>
</evidence>
<keyword evidence="4 7" id="KW-1133">Transmembrane helix</keyword>
<dbReference type="Proteomes" id="UP001500449">
    <property type="component" value="Unassembled WGS sequence"/>
</dbReference>
<evidence type="ECO:0000256" key="1">
    <source>
        <dbReference type="ARBA" id="ARBA00004651"/>
    </source>
</evidence>
<sequence length="493" mass="50370">MRGSRTSTGRDATSGRLVLVLSLCGIVVSLQQTLVLPLLPDLPRLLGTTADNATWLVTATLLAGAIATPTVGRLADLYGRRRMMLWTLAVSVLGSVLGAVTTALPALIGARVLQGIGMALVPVGIAVMRDELPRDRLPLGVAMLSTTLAIGAGLGPPVAGVVADRLDWHAMFWLTGAFGLLLLVMLVRTLPVSAPPVRRKFDLRGAVLLTLALTPMLLALSKGSQWGWLSGLTLGCALGGLALLLAWVPLEWRTPSPLVDVRVAARPAVLLANGASVLCGFSAFANLLVTAQFLQIPRESGYGLGLSVTLTGLWMIPQAAAFGVVAPVSAWVTRRFGAQWAMLTGAATMAVAYAFRPFLSQNLPQIVLGSVVVAAGTAMAYGAAPLLISRIVPATETASANGLNVLVRSIGQSTSSAALAVAATVGAVGVGGLLVPGLAALTTLFWLAAASAAVAVLLSTAVLRHVREEPDQAADLPAGPSALAAGGGGLDGS</sequence>
<dbReference type="Pfam" id="PF07690">
    <property type="entry name" value="MFS_1"/>
    <property type="match status" value="1"/>
</dbReference>
<evidence type="ECO:0000313" key="9">
    <source>
        <dbReference type="EMBL" id="GAA1868622.1"/>
    </source>
</evidence>
<feature type="transmembrane region" description="Helical" evidence="7">
    <location>
        <begin position="417"/>
        <end position="438"/>
    </location>
</feature>
<feature type="transmembrane region" description="Helical" evidence="7">
    <location>
        <begin position="83"/>
        <end position="102"/>
    </location>
</feature>
<evidence type="ECO:0000259" key="8">
    <source>
        <dbReference type="PROSITE" id="PS50850"/>
    </source>
</evidence>
<keyword evidence="10" id="KW-1185">Reference proteome</keyword>
<organism evidence="9 10">
    <name type="scientific">Pseudonocardia ailaonensis</name>
    <dbReference type="NCBI Taxonomy" id="367279"/>
    <lineage>
        <taxon>Bacteria</taxon>
        <taxon>Bacillati</taxon>
        <taxon>Actinomycetota</taxon>
        <taxon>Actinomycetes</taxon>
        <taxon>Pseudonocardiales</taxon>
        <taxon>Pseudonocardiaceae</taxon>
        <taxon>Pseudonocardia</taxon>
    </lineage>
</organism>
<keyword evidence="2" id="KW-0813">Transport</keyword>
<accession>A0ABN2NGS9</accession>
<feature type="transmembrane region" description="Helical" evidence="7">
    <location>
        <begin position="365"/>
        <end position="388"/>
    </location>
</feature>
<keyword evidence="3 7" id="KW-0812">Transmembrane</keyword>
<feature type="transmembrane region" description="Helical" evidence="7">
    <location>
        <begin position="201"/>
        <end position="220"/>
    </location>
</feature>
<reference evidence="9 10" key="1">
    <citation type="journal article" date="2019" name="Int. J. Syst. Evol. Microbiol.">
        <title>The Global Catalogue of Microorganisms (GCM) 10K type strain sequencing project: providing services to taxonomists for standard genome sequencing and annotation.</title>
        <authorList>
            <consortium name="The Broad Institute Genomics Platform"/>
            <consortium name="The Broad Institute Genome Sequencing Center for Infectious Disease"/>
            <person name="Wu L."/>
            <person name="Ma J."/>
        </authorList>
    </citation>
    <scope>NUCLEOTIDE SEQUENCE [LARGE SCALE GENOMIC DNA]</scope>
    <source>
        <strain evidence="9 10">JCM 16009</strain>
    </source>
</reference>